<dbReference type="PANTHER" id="PTHR30265:SF2">
    <property type="entry name" value="TRANSCRIPTION TERMINATION_ANTITERMINATION PROTEIN NUSG"/>
    <property type="match status" value="1"/>
</dbReference>
<dbReference type="InterPro" id="IPR005824">
    <property type="entry name" value="KOW"/>
</dbReference>
<evidence type="ECO:0000256" key="3">
    <source>
        <dbReference type="ARBA" id="ARBA00023015"/>
    </source>
</evidence>
<dbReference type="InterPro" id="IPR036735">
    <property type="entry name" value="NGN_dom_sf"/>
</dbReference>
<comment type="similarity">
    <text evidence="5 7">Belongs to the NusG family.</text>
</comment>
<evidence type="ECO:0000256" key="7">
    <source>
        <dbReference type="RuleBase" id="RU000538"/>
    </source>
</evidence>
<dbReference type="CDD" id="cd09891">
    <property type="entry name" value="NGN_Bact_1"/>
    <property type="match status" value="1"/>
</dbReference>
<dbReference type="Gene3D" id="2.30.30.30">
    <property type="match status" value="1"/>
</dbReference>
<dbReference type="InterPro" id="IPR008991">
    <property type="entry name" value="Translation_prot_SH3-like_sf"/>
</dbReference>
<accession>A0A9D1T367</accession>
<evidence type="ECO:0000256" key="5">
    <source>
        <dbReference type="HAMAP-Rule" id="MF_00948"/>
    </source>
</evidence>
<dbReference type="InterPro" id="IPR047050">
    <property type="entry name" value="NGN"/>
</dbReference>
<dbReference type="PANTHER" id="PTHR30265">
    <property type="entry name" value="RHO-INTERACTING TRANSCRIPTION TERMINATION FACTOR NUSG"/>
    <property type="match status" value="1"/>
</dbReference>
<dbReference type="SUPFAM" id="SSF82679">
    <property type="entry name" value="N-utilization substance G protein NusG, N-terminal domain"/>
    <property type="match status" value="1"/>
</dbReference>
<gene>
    <name evidence="5 10" type="primary">nusG</name>
    <name evidence="10" type="ORF">IAC79_04670</name>
</gene>
<dbReference type="SMART" id="SM00738">
    <property type="entry name" value="NGN"/>
    <property type="match status" value="1"/>
</dbReference>
<evidence type="ECO:0000256" key="1">
    <source>
        <dbReference type="ARBA" id="ARBA00022472"/>
    </source>
</evidence>
<keyword evidence="3 5" id="KW-0805">Transcription regulation</keyword>
<feature type="domain" description="NusG-like N-terminal" evidence="8">
    <location>
        <begin position="5"/>
        <end position="140"/>
    </location>
</feature>
<dbReference type="GO" id="GO:0006353">
    <property type="term" value="P:DNA-templated transcription termination"/>
    <property type="evidence" value="ECO:0007669"/>
    <property type="project" value="UniProtKB-UniRule"/>
</dbReference>
<reference evidence="10" key="2">
    <citation type="journal article" date="2021" name="PeerJ">
        <title>Extensive microbial diversity within the chicken gut microbiome revealed by metagenomics and culture.</title>
        <authorList>
            <person name="Gilroy R."/>
            <person name="Ravi A."/>
            <person name="Getino M."/>
            <person name="Pursley I."/>
            <person name="Horton D.L."/>
            <person name="Alikhan N.F."/>
            <person name="Baker D."/>
            <person name="Gharbi K."/>
            <person name="Hall N."/>
            <person name="Watson M."/>
            <person name="Adriaenssens E.M."/>
            <person name="Foster-Nyarko E."/>
            <person name="Jarju S."/>
            <person name="Secka A."/>
            <person name="Antonio M."/>
            <person name="Oren A."/>
            <person name="Chaudhuri R.R."/>
            <person name="La Ragione R."/>
            <person name="Hildebrand F."/>
            <person name="Pallen M.J."/>
        </authorList>
    </citation>
    <scope>NUCLEOTIDE SEQUENCE</scope>
    <source>
        <strain evidence="10">35461</strain>
    </source>
</reference>
<reference evidence="10" key="1">
    <citation type="submission" date="2020-10" db="EMBL/GenBank/DDBJ databases">
        <authorList>
            <person name="Gilroy R."/>
        </authorList>
    </citation>
    <scope>NUCLEOTIDE SEQUENCE</scope>
    <source>
        <strain evidence="10">35461</strain>
    </source>
</reference>
<evidence type="ECO:0000256" key="2">
    <source>
        <dbReference type="ARBA" id="ARBA00022814"/>
    </source>
</evidence>
<evidence type="ECO:0000259" key="9">
    <source>
        <dbReference type="SMART" id="SM00739"/>
    </source>
</evidence>
<dbReference type="SMART" id="SM00739">
    <property type="entry name" value="KOW"/>
    <property type="match status" value="1"/>
</dbReference>
<dbReference type="EMBL" id="DVOR01000149">
    <property type="protein sequence ID" value="HIV09389.1"/>
    <property type="molecule type" value="Genomic_DNA"/>
</dbReference>
<dbReference type="HAMAP" id="MF_00948">
    <property type="entry name" value="NusG"/>
    <property type="match status" value="1"/>
</dbReference>
<dbReference type="InterPro" id="IPR001062">
    <property type="entry name" value="Transcrpt_antiterm_NusG"/>
</dbReference>
<dbReference type="GO" id="GO:0031564">
    <property type="term" value="P:transcription antitermination"/>
    <property type="evidence" value="ECO:0007669"/>
    <property type="project" value="UniProtKB-UniRule"/>
</dbReference>
<dbReference type="InterPro" id="IPR006645">
    <property type="entry name" value="NGN-like_dom"/>
</dbReference>
<keyword evidence="2 5" id="KW-0889">Transcription antitermination</keyword>
<protein>
    <recommendedName>
        <fullName evidence="5 6">Transcription termination/antitermination protein NusG</fullName>
    </recommendedName>
</protein>
<keyword evidence="4 5" id="KW-0804">Transcription</keyword>
<dbReference type="SUPFAM" id="SSF50104">
    <property type="entry name" value="Translation proteins SH3-like domain"/>
    <property type="match status" value="1"/>
</dbReference>
<keyword evidence="1 5" id="KW-0806">Transcription termination</keyword>
<comment type="caution">
    <text evidence="10">The sequence shown here is derived from an EMBL/GenBank/DDBJ whole genome shotgun (WGS) entry which is preliminary data.</text>
</comment>
<dbReference type="Proteomes" id="UP000886845">
    <property type="component" value="Unassembled WGS sequence"/>
</dbReference>
<dbReference type="CDD" id="cd06091">
    <property type="entry name" value="KOW_NusG"/>
    <property type="match status" value="1"/>
</dbReference>
<feature type="domain" description="KOW" evidence="9">
    <location>
        <begin position="153"/>
        <end position="180"/>
    </location>
</feature>
<evidence type="ECO:0000259" key="8">
    <source>
        <dbReference type="SMART" id="SM00738"/>
    </source>
</evidence>
<name>A0A9D1T367_9BACT</name>
<dbReference type="AlphaFoldDB" id="A0A9D1T367"/>
<organism evidence="10 11">
    <name type="scientific">Candidatus Spyradenecus faecavium</name>
    <dbReference type="NCBI Taxonomy" id="2840947"/>
    <lineage>
        <taxon>Bacteria</taxon>
        <taxon>Pseudomonadati</taxon>
        <taxon>Lentisphaerota</taxon>
        <taxon>Lentisphaeria</taxon>
        <taxon>Lentisphaerales</taxon>
        <taxon>Lentisphaeraceae</taxon>
        <taxon>Lentisphaeraceae incertae sedis</taxon>
        <taxon>Candidatus Spyradenecus</taxon>
    </lineage>
</organism>
<evidence type="ECO:0000256" key="4">
    <source>
        <dbReference type="ARBA" id="ARBA00023163"/>
    </source>
</evidence>
<sequence>MADIPKQWFVLQTLTGQEQKAQRQIVAQARSAGLCDLFAIPPEPAPKEVLNDFDVVVPTEKVVEIKDGKKRVVTRRICPGYVIVRMGLYADEAHKRINQELWEFILNIPGVTGFAGCKKGTGQKPRPITDAEAMNLIRRVAAEEEKKPRLKVDFQVGETVRVTEGPFMNFNGTIENIDPDSGRLQISVSIFGRVAPVTLEYWQVERITEHPEGV</sequence>
<dbReference type="GO" id="GO:0005829">
    <property type="term" value="C:cytosol"/>
    <property type="evidence" value="ECO:0007669"/>
    <property type="project" value="TreeGrafter"/>
</dbReference>
<dbReference type="GO" id="GO:0032784">
    <property type="term" value="P:regulation of DNA-templated transcription elongation"/>
    <property type="evidence" value="ECO:0007669"/>
    <property type="project" value="InterPro"/>
</dbReference>
<dbReference type="InterPro" id="IPR043425">
    <property type="entry name" value="NusG-like"/>
</dbReference>
<comment type="function">
    <text evidence="5 7">Participates in transcription elongation, termination and antitermination.</text>
</comment>
<dbReference type="NCBIfam" id="TIGR00922">
    <property type="entry name" value="nusG"/>
    <property type="match status" value="1"/>
</dbReference>
<dbReference type="Pfam" id="PF02357">
    <property type="entry name" value="NusG"/>
    <property type="match status" value="1"/>
</dbReference>
<evidence type="ECO:0000313" key="10">
    <source>
        <dbReference type="EMBL" id="HIV09389.1"/>
    </source>
</evidence>
<dbReference type="Pfam" id="PF00467">
    <property type="entry name" value="KOW"/>
    <property type="match status" value="1"/>
</dbReference>
<dbReference type="PRINTS" id="PR00338">
    <property type="entry name" value="NUSGTNSCPFCT"/>
</dbReference>
<dbReference type="InterPro" id="IPR014722">
    <property type="entry name" value="Rib_uL2_dom2"/>
</dbReference>
<proteinExistence type="inferred from homology"/>
<evidence type="ECO:0000313" key="11">
    <source>
        <dbReference type="Proteomes" id="UP000886845"/>
    </source>
</evidence>
<dbReference type="FunFam" id="2.30.30.30:FF:000002">
    <property type="entry name" value="Transcription termination/antitermination factor NusG"/>
    <property type="match status" value="1"/>
</dbReference>
<dbReference type="Gene3D" id="3.30.70.940">
    <property type="entry name" value="NusG, N-terminal domain"/>
    <property type="match status" value="1"/>
</dbReference>
<evidence type="ECO:0000256" key="6">
    <source>
        <dbReference type="NCBIfam" id="TIGR00922"/>
    </source>
</evidence>
<dbReference type="GO" id="GO:0006354">
    <property type="term" value="P:DNA-templated transcription elongation"/>
    <property type="evidence" value="ECO:0007669"/>
    <property type="project" value="UniProtKB-UniRule"/>
</dbReference>